<keyword evidence="3 5" id="KW-1133">Transmembrane helix</keyword>
<keyword evidence="5" id="KW-0187">Copper transport</keyword>
<feature type="transmembrane region" description="Helical" evidence="5">
    <location>
        <begin position="186"/>
        <end position="212"/>
    </location>
</feature>
<dbReference type="Proteomes" id="UP000325434">
    <property type="component" value="Unassembled WGS sequence"/>
</dbReference>
<organism evidence="7">
    <name type="scientific">Aspergillus flavus</name>
    <dbReference type="NCBI Taxonomy" id="5059"/>
    <lineage>
        <taxon>Eukaryota</taxon>
        <taxon>Fungi</taxon>
        <taxon>Dikarya</taxon>
        <taxon>Ascomycota</taxon>
        <taxon>Pezizomycotina</taxon>
        <taxon>Eurotiomycetes</taxon>
        <taxon>Eurotiomycetidae</taxon>
        <taxon>Eurotiales</taxon>
        <taxon>Aspergillaceae</taxon>
        <taxon>Aspergillus</taxon>
        <taxon>Aspergillus subgen. Circumdati</taxon>
    </lineage>
</organism>
<dbReference type="InterPro" id="IPR007274">
    <property type="entry name" value="Cop_transporter"/>
</dbReference>
<gene>
    <name evidence="7" type="ORF">BDV35DRAFT_137925</name>
</gene>
<feature type="transmembrane region" description="Helical" evidence="5">
    <location>
        <begin position="46"/>
        <end position="65"/>
    </location>
</feature>
<feature type="compositionally biased region" description="Pro residues" evidence="6">
    <location>
        <begin position="123"/>
        <end position="133"/>
    </location>
</feature>
<comment type="subcellular location">
    <subcellularLocation>
        <location evidence="1 5">Membrane</location>
        <topology evidence="1 5">Multi-pass membrane protein</topology>
    </subcellularLocation>
</comment>
<keyword evidence="5" id="KW-0813">Transport</keyword>
<evidence type="ECO:0000256" key="4">
    <source>
        <dbReference type="ARBA" id="ARBA00023136"/>
    </source>
</evidence>
<proteinExistence type="inferred from homology"/>
<evidence type="ECO:0000256" key="1">
    <source>
        <dbReference type="ARBA" id="ARBA00004141"/>
    </source>
</evidence>
<dbReference type="GO" id="GO:0005886">
    <property type="term" value="C:plasma membrane"/>
    <property type="evidence" value="ECO:0007669"/>
    <property type="project" value="TreeGrafter"/>
</dbReference>
<comment type="similarity">
    <text evidence="5">Belongs to the copper transporter (Ctr) (TC 1.A.56) family. SLC31A subfamily.</text>
</comment>
<protein>
    <recommendedName>
        <fullName evidence="5">Copper transport protein</fullName>
    </recommendedName>
</protein>
<keyword evidence="5" id="KW-0186">Copper</keyword>
<dbReference type="PANTHER" id="PTHR12483:SF27">
    <property type="entry name" value="COPPER TRANSPORT PROTEIN CTR1"/>
    <property type="match status" value="1"/>
</dbReference>
<dbReference type="PANTHER" id="PTHR12483">
    <property type="entry name" value="SOLUTE CARRIER FAMILY 31 COPPER TRANSPORTERS"/>
    <property type="match status" value="1"/>
</dbReference>
<dbReference type="AlphaFoldDB" id="A0A5N6H5Z4"/>
<keyword evidence="4 5" id="KW-0472">Membrane</keyword>
<reference evidence="7" key="1">
    <citation type="submission" date="2019-04" db="EMBL/GenBank/DDBJ databases">
        <title>Friends and foes A comparative genomics study of 23 Aspergillus species from section Flavi.</title>
        <authorList>
            <consortium name="DOE Joint Genome Institute"/>
            <person name="Kjaerbolling I."/>
            <person name="Vesth T."/>
            <person name="Frisvad J.C."/>
            <person name="Nybo J.L."/>
            <person name="Theobald S."/>
            <person name="Kildgaard S."/>
            <person name="Isbrandt T."/>
            <person name="Kuo A."/>
            <person name="Sato A."/>
            <person name="Lyhne E.K."/>
            <person name="Kogle M.E."/>
            <person name="Wiebenga A."/>
            <person name="Kun R.S."/>
            <person name="Lubbers R.J."/>
            <person name="Makela M.R."/>
            <person name="Barry K."/>
            <person name="Chovatia M."/>
            <person name="Clum A."/>
            <person name="Daum C."/>
            <person name="Haridas S."/>
            <person name="He G."/>
            <person name="LaButti K."/>
            <person name="Lipzen A."/>
            <person name="Mondo S."/>
            <person name="Riley R."/>
            <person name="Salamov A."/>
            <person name="Simmons B.A."/>
            <person name="Magnuson J.K."/>
            <person name="Henrissat B."/>
            <person name="Mortensen U.H."/>
            <person name="Larsen T.O."/>
            <person name="Devries R.P."/>
            <person name="Grigoriev I.V."/>
            <person name="Machida M."/>
            <person name="Baker S.E."/>
            <person name="Andersen M.R."/>
        </authorList>
    </citation>
    <scope>NUCLEOTIDE SEQUENCE [LARGE SCALE GENOMIC DNA]</scope>
    <source>
        <strain evidence="7">CBS 121.62</strain>
    </source>
</reference>
<feature type="region of interest" description="Disordered" evidence="6">
    <location>
        <begin position="117"/>
        <end position="146"/>
    </location>
</feature>
<evidence type="ECO:0000256" key="5">
    <source>
        <dbReference type="RuleBase" id="RU367022"/>
    </source>
</evidence>
<name>A0A5N6H5Z4_ASPFL</name>
<evidence type="ECO:0000256" key="3">
    <source>
        <dbReference type="ARBA" id="ARBA00022989"/>
    </source>
</evidence>
<accession>A0A5N6H5Z4</accession>
<evidence type="ECO:0000256" key="2">
    <source>
        <dbReference type="ARBA" id="ARBA00022692"/>
    </source>
</evidence>
<dbReference type="Pfam" id="PF04145">
    <property type="entry name" value="Ctr"/>
    <property type="match status" value="1"/>
</dbReference>
<dbReference type="GO" id="GO:0005375">
    <property type="term" value="F:copper ion transmembrane transporter activity"/>
    <property type="evidence" value="ECO:0007669"/>
    <property type="project" value="UniProtKB-UniRule"/>
</dbReference>
<evidence type="ECO:0000313" key="7">
    <source>
        <dbReference type="EMBL" id="KAB8249557.1"/>
    </source>
</evidence>
<dbReference type="VEuPathDB" id="FungiDB:AFLA_006776"/>
<keyword evidence="5" id="KW-0406">Ion transport</keyword>
<sequence>MDMNMQNETDGHGHGHSHHDMSMPAIFTTGIKVTLFFSIWTTNSMTTYLLTLLLLFLLAWFNRFLGALKFQLENKINSSRASGLPVPIMGQPPAAHRYRKIPKDRVSPLPRYIQVNTNDPFERPSPPPPSPPPLHDDERSELVPGSTGPSYLHRWLKRPFEIWTPSGPWSWQRDGGRSLLEGIRALLGYVLMLAVMTFNIGIFCAVLAGIVVGELTMGRFTQQSPGWQDGSCHDG</sequence>
<dbReference type="EMBL" id="ML734571">
    <property type="protein sequence ID" value="KAB8249557.1"/>
    <property type="molecule type" value="Genomic_DNA"/>
</dbReference>
<keyword evidence="2 5" id="KW-0812">Transmembrane</keyword>
<evidence type="ECO:0000256" key="6">
    <source>
        <dbReference type="SAM" id="MobiDB-lite"/>
    </source>
</evidence>